<protein>
    <submittedName>
        <fullName evidence="2">Uncharacterized protein</fullName>
    </submittedName>
</protein>
<dbReference type="AlphaFoldDB" id="A0A915IFG1"/>
<keyword evidence="1" id="KW-1185">Reference proteome</keyword>
<evidence type="ECO:0000313" key="2">
    <source>
        <dbReference type="WBParaSite" id="nRc.2.0.1.t12921-RA"/>
    </source>
</evidence>
<dbReference type="Proteomes" id="UP000887565">
    <property type="component" value="Unplaced"/>
</dbReference>
<organism evidence="1 2">
    <name type="scientific">Romanomermis culicivorax</name>
    <name type="common">Nematode worm</name>
    <dbReference type="NCBI Taxonomy" id="13658"/>
    <lineage>
        <taxon>Eukaryota</taxon>
        <taxon>Metazoa</taxon>
        <taxon>Ecdysozoa</taxon>
        <taxon>Nematoda</taxon>
        <taxon>Enoplea</taxon>
        <taxon>Dorylaimia</taxon>
        <taxon>Mermithida</taxon>
        <taxon>Mermithoidea</taxon>
        <taxon>Mermithidae</taxon>
        <taxon>Romanomermis</taxon>
    </lineage>
</organism>
<reference evidence="2" key="1">
    <citation type="submission" date="2022-11" db="UniProtKB">
        <authorList>
            <consortium name="WormBaseParasite"/>
        </authorList>
    </citation>
    <scope>IDENTIFICATION</scope>
</reference>
<sequence>MPDVLETKNIDGEVYVVGVPKSYNEKKLNNVDLSKDTRRYDGIITGRTVRKKLWQCMINPPKQVRDHFICKDDQFGFRMVSNDVSDLNQVFAWKADLDNLYESYAKRRASKLRIYTSRELLDLAPLKTRMNYKRLAEKAAKFIRDMEASTSASS</sequence>
<proteinExistence type="predicted"/>
<accession>A0A915IFG1</accession>
<evidence type="ECO:0000313" key="1">
    <source>
        <dbReference type="Proteomes" id="UP000887565"/>
    </source>
</evidence>
<name>A0A915IFG1_ROMCU</name>
<dbReference type="WBParaSite" id="nRc.2.0.1.t12921-RA">
    <property type="protein sequence ID" value="nRc.2.0.1.t12921-RA"/>
    <property type="gene ID" value="nRc.2.0.1.g12921"/>
</dbReference>